<dbReference type="PANTHER" id="PTHR38778:SF1">
    <property type="entry name" value="CYTOPLASMIC PROTEIN"/>
    <property type="match status" value="1"/>
</dbReference>
<accession>A0A0Q2SHP7</accession>
<name>A0A0Q2SHP7_VIBFU</name>
<comment type="caution">
    <text evidence="1">The sequence shown here is derived from an EMBL/GenBank/DDBJ whole genome shotgun (WGS) entry which is preliminary data.</text>
</comment>
<dbReference type="OrthoDB" id="5768758at2"/>
<keyword evidence="2" id="KW-1185">Reference proteome</keyword>
<dbReference type="Proteomes" id="UP000051221">
    <property type="component" value="Unassembled WGS sequence"/>
</dbReference>
<evidence type="ECO:0000313" key="1">
    <source>
        <dbReference type="EMBL" id="KQH87219.1"/>
    </source>
</evidence>
<dbReference type="EMBL" id="LKHS01000004">
    <property type="protein sequence ID" value="KQH87219.1"/>
    <property type="molecule type" value="Genomic_DNA"/>
</dbReference>
<dbReference type="RefSeq" id="WP_049781842.1">
    <property type="nucleotide sequence ID" value="NZ_CP046796.1"/>
</dbReference>
<dbReference type="InParanoid" id="A0A0Q2SHP7"/>
<proteinExistence type="predicted"/>
<evidence type="ECO:0000313" key="2">
    <source>
        <dbReference type="Proteomes" id="UP000051221"/>
    </source>
</evidence>
<dbReference type="AlphaFoldDB" id="A0A0Q2SHP7"/>
<sequence length="110" mass="12366">MTTNRSKRLRKKLYVGEFQVLGFAFSCKVNADDDTQYDVLLDSFIDFIESRNLVMGGGANHESFDGFVVAEGRYDSATDEDRAAVEKWLNEHAICSQVQVEALVDINHGE</sequence>
<reference evidence="1 2" key="1">
    <citation type="submission" date="2015-08" db="EMBL/GenBank/DDBJ databases">
        <title>Antibacterial properties of a collection of Vibrionaceae strains.</title>
        <authorList>
            <person name="Giubergia S."/>
        </authorList>
    </citation>
    <scope>NUCLEOTIDE SEQUENCE [LARGE SCALE GENOMIC DNA]</scope>
    <source>
        <strain evidence="1 2">S0821</strain>
    </source>
</reference>
<organism evidence="1 2">
    <name type="scientific">Vibrio furnissii</name>
    <dbReference type="NCBI Taxonomy" id="29494"/>
    <lineage>
        <taxon>Bacteria</taxon>
        <taxon>Pseudomonadati</taxon>
        <taxon>Pseudomonadota</taxon>
        <taxon>Gammaproteobacteria</taxon>
        <taxon>Vibrionales</taxon>
        <taxon>Vibrionaceae</taxon>
        <taxon>Vibrio</taxon>
    </lineage>
</organism>
<dbReference type="InterPro" id="IPR007416">
    <property type="entry name" value="YggL_50S_bp"/>
</dbReference>
<dbReference type="FunCoup" id="A0A0Q2SHP7">
    <property type="interactions" value="40"/>
</dbReference>
<evidence type="ECO:0008006" key="3">
    <source>
        <dbReference type="Google" id="ProtNLM"/>
    </source>
</evidence>
<gene>
    <name evidence="1" type="ORF">AMR76_05735</name>
</gene>
<dbReference type="GO" id="GO:0005829">
    <property type="term" value="C:cytosol"/>
    <property type="evidence" value="ECO:0007669"/>
    <property type="project" value="TreeGrafter"/>
</dbReference>
<dbReference type="PANTHER" id="PTHR38778">
    <property type="entry name" value="CYTOPLASMIC PROTEIN-RELATED"/>
    <property type="match status" value="1"/>
</dbReference>
<protein>
    <recommendedName>
        <fullName evidence="3">DUF469 domain-containing protein</fullName>
    </recommendedName>
</protein>
<dbReference type="Pfam" id="PF04320">
    <property type="entry name" value="YggL_50S_bp"/>
    <property type="match status" value="1"/>
</dbReference>